<dbReference type="InterPro" id="IPR012340">
    <property type="entry name" value="NA-bd_OB-fold"/>
</dbReference>
<dbReference type="GO" id="GO:0003743">
    <property type="term" value="F:translation initiation factor activity"/>
    <property type="evidence" value="ECO:0007669"/>
    <property type="project" value="UniProtKB-UniRule"/>
</dbReference>
<dbReference type="PANTHER" id="PTHR33370">
    <property type="entry name" value="TRANSLATION INITIATION FACTOR IF-1, CHLOROPLASTIC"/>
    <property type="match status" value="1"/>
</dbReference>
<comment type="similarity">
    <text evidence="2">Belongs to the IF-1 family.</text>
</comment>
<dbReference type="Proteomes" id="UP000316621">
    <property type="component" value="Chromosome 8"/>
</dbReference>
<dbReference type="STRING" id="3469.A0A4Y7KRH2"/>
<dbReference type="EMBL" id="CM010722">
    <property type="protein sequence ID" value="RZC74569.1"/>
    <property type="molecule type" value="Genomic_DNA"/>
</dbReference>
<evidence type="ECO:0000256" key="5">
    <source>
        <dbReference type="ARBA" id="ARBA00022917"/>
    </source>
</evidence>
<keyword evidence="10" id="KW-1185">Reference proteome</keyword>
<dbReference type="NCBIfam" id="TIGR00008">
    <property type="entry name" value="infA"/>
    <property type="match status" value="1"/>
</dbReference>
<evidence type="ECO:0000256" key="2">
    <source>
        <dbReference type="ARBA" id="ARBA00010939"/>
    </source>
</evidence>
<dbReference type="SUPFAM" id="SSF50249">
    <property type="entry name" value="Nucleic acid-binding proteins"/>
    <property type="match status" value="1"/>
</dbReference>
<proteinExistence type="inferred from homology"/>
<comment type="function">
    <text evidence="1">One of the essential components for the initiation of protein synthesis. Stabilizes the binding of IF-2 and IF-3 on the 30S subunit to which N-formylmethionyl-tRNA(fMet) subsequently binds. Helps modulate mRNA selection, yielding the 30S pre-initiation complex (PIC). Upon addition of the 50S ribosomal subunit IF-1, IF-2 and IF-3 are released leaving the mature 70S translation initiation complex.</text>
</comment>
<evidence type="ECO:0000313" key="10">
    <source>
        <dbReference type="Proteomes" id="UP000316621"/>
    </source>
</evidence>
<evidence type="ECO:0000256" key="4">
    <source>
        <dbReference type="ARBA" id="ARBA00022540"/>
    </source>
</evidence>
<evidence type="ECO:0000313" key="9">
    <source>
        <dbReference type="EMBL" id="RZC74569.1"/>
    </source>
</evidence>
<protein>
    <recommendedName>
        <fullName evidence="8">S1-like domain-containing protein</fullName>
    </recommendedName>
</protein>
<dbReference type="OrthoDB" id="1714886at2759"/>
<dbReference type="GO" id="GO:0005829">
    <property type="term" value="C:cytosol"/>
    <property type="evidence" value="ECO:0007669"/>
    <property type="project" value="TreeGrafter"/>
</dbReference>
<dbReference type="Pfam" id="PF01176">
    <property type="entry name" value="eIF-1a"/>
    <property type="match status" value="1"/>
</dbReference>
<dbReference type="Gene3D" id="2.40.50.140">
    <property type="entry name" value="Nucleic acid-binding proteins"/>
    <property type="match status" value="1"/>
</dbReference>
<dbReference type="GO" id="GO:0003723">
    <property type="term" value="F:RNA binding"/>
    <property type="evidence" value="ECO:0007669"/>
    <property type="project" value="InterPro"/>
</dbReference>
<dbReference type="InterPro" id="IPR006196">
    <property type="entry name" value="RNA-binding_domain_S1_IF1"/>
</dbReference>
<evidence type="ECO:0000256" key="1">
    <source>
        <dbReference type="ARBA" id="ARBA00003935"/>
    </source>
</evidence>
<evidence type="ECO:0000259" key="8">
    <source>
        <dbReference type="PROSITE" id="PS50832"/>
    </source>
</evidence>
<dbReference type="PANTHER" id="PTHR33370:SF1">
    <property type="entry name" value="TRANSLATION INITIATION FACTOR IF-1, CHLOROPLASTIC"/>
    <property type="match status" value="1"/>
</dbReference>
<keyword evidence="4 6" id="KW-0396">Initiation factor</keyword>
<reference evidence="9 10" key="1">
    <citation type="journal article" date="2018" name="Science">
        <title>The opium poppy genome and morphinan production.</title>
        <authorList>
            <person name="Guo L."/>
            <person name="Winzer T."/>
            <person name="Yang X."/>
            <person name="Li Y."/>
            <person name="Ning Z."/>
            <person name="He Z."/>
            <person name="Teodor R."/>
            <person name="Lu Y."/>
            <person name="Bowser T.A."/>
            <person name="Graham I.A."/>
            <person name="Ye K."/>
        </authorList>
    </citation>
    <scope>NUCLEOTIDE SEQUENCE [LARGE SCALE GENOMIC DNA]</scope>
    <source>
        <strain evidence="10">cv. HN1</strain>
        <tissue evidence="9">Leaves</tissue>
    </source>
</reference>
<name>A0A4Y7KRH2_PAPSO</name>
<evidence type="ECO:0000256" key="3">
    <source>
        <dbReference type="ARBA" id="ARBA00011599"/>
    </source>
</evidence>
<accession>A0A4Y7KRH2</accession>
<feature type="compositionally biased region" description="Basic residues" evidence="7">
    <location>
        <begin position="180"/>
        <end position="198"/>
    </location>
</feature>
<dbReference type="Gramene" id="RZC74569">
    <property type="protein sequence ID" value="RZC74569"/>
    <property type="gene ID" value="C5167_050062"/>
</dbReference>
<evidence type="ECO:0000256" key="7">
    <source>
        <dbReference type="SAM" id="MobiDB-lite"/>
    </source>
</evidence>
<dbReference type="AlphaFoldDB" id="A0A4Y7KRH2"/>
<dbReference type="PROSITE" id="PS50832">
    <property type="entry name" value="S1_IF1_TYPE"/>
    <property type="match status" value="1"/>
</dbReference>
<organism evidence="9 10">
    <name type="scientific">Papaver somniferum</name>
    <name type="common">Opium poppy</name>
    <dbReference type="NCBI Taxonomy" id="3469"/>
    <lineage>
        <taxon>Eukaryota</taxon>
        <taxon>Viridiplantae</taxon>
        <taxon>Streptophyta</taxon>
        <taxon>Embryophyta</taxon>
        <taxon>Tracheophyta</taxon>
        <taxon>Spermatophyta</taxon>
        <taxon>Magnoliopsida</taxon>
        <taxon>Ranunculales</taxon>
        <taxon>Papaveraceae</taxon>
        <taxon>Papaveroideae</taxon>
        <taxon>Papaver</taxon>
    </lineage>
</organism>
<dbReference type="GO" id="GO:0043022">
    <property type="term" value="F:ribosome binding"/>
    <property type="evidence" value="ECO:0007669"/>
    <property type="project" value="TreeGrafter"/>
</dbReference>
<evidence type="ECO:0000256" key="6">
    <source>
        <dbReference type="PROSITE-ProRule" id="PRU00181"/>
    </source>
</evidence>
<feature type="domain" description="S1-like" evidence="8">
    <location>
        <begin position="113"/>
        <end position="176"/>
    </location>
</feature>
<sequence length="198" mass="22316">MSIANLISQSLPFSSSSKRNANIHSPPRSISFRPIVRISNTIRAITRGGGQTKDNNNIDHFHKSNKSKQPKQFELPGLTKTDVKAWAEEKGIEASGGEVVKVKMNKGKCIHQGLITESLPNGMFRVRIENIESLILGYISAKIRDNKIMILVGDKVEIEVDHRYDSSKGRIIYRVDNRSHKAGKKAKKDQKQNNRRRS</sequence>
<dbReference type="InterPro" id="IPR004368">
    <property type="entry name" value="TIF_IF1"/>
</dbReference>
<comment type="subunit">
    <text evidence="3">Component of the 30S ribosomal translation pre-initiation complex which assembles on the 30S ribosome in the order IF-2 and IF-3, IF-1 and N-formylmethionyl-tRNA(fMet); mRNA recruitment can occur at any time during PIC assembly.</text>
</comment>
<feature type="region of interest" description="Disordered" evidence="7">
    <location>
        <begin position="176"/>
        <end position="198"/>
    </location>
</feature>
<gene>
    <name evidence="9" type="ORF">C5167_050062</name>
</gene>
<keyword evidence="5 6" id="KW-0648">Protein biosynthesis</keyword>